<reference evidence="2 3" key="1">
    <citation type="submission" date="2017-10" db="EMBL/GenBank/DDBJ databases">
        <title>The draft genome sequence of Williamsia sp. BULT 1.1 isolated from the semi-arid grassland soils from South Africa.</title>
        <authorList>
            <person name="Kabwe M.H."/>
            <person name="Govender N."/>
            <person name="Mutseka Lunga P."/>
            <person name="Vikram S."/>
            <person name="Makhalanyane T.P."/>
        </authorList>
    </citation>
    <scope>NUCLEOTIDE SEQUENCE [LARGE SCALE GENOMIC DNA]</scope>
    <source>
        <strain evidence="2 3">BULT 1.1</strain>
    </source>
</reference>
<evidence type="ECO:0000256" key="1">
    <source>
        <dbReference type="ARBA" id="ARBA00005721"/>
    </source>
</evidence>
<sequence length="159" mass="16725">MRSCGDAIVTDSADATARADRGTLVIADRVAAKIATRAALSVDAVVRHHSGLGAVVGATYPQVRVDMAPSAGPQLMVIVALRWPSAVAEVCRQVRRQVAHDMNRLTGLAPSRVDVSVAQMISSSDRHGGHGIAGRSHARLVELPTAEGEREYRGVGEQA</sequence>
<dbReference type="Proteomes" id="UP000225108">
    <property type="component" value="Unassembled WGS sequence"/>
</dbReference>
<organism evidence="2 3">
    <name type="scientific">Williamsia marianensis</name>
    <dbReference type="NCBI Taxonomy" id="85044"/>
    <lineage>
        <taxon>Bacteria</taxon>
        <taxon>Bacillati</taxon>
        <taxon>Actinomycetota</taxon>
        <taxon>Actinomycetes</taxon>
        <taxon>Mycobacteriales</taxon>
        <taxon>Nocardiaceae</taxon>
        <taxon>Williamsia</taxon>
    </lineage>
</organism>
<dbReference type="Pfam" id="PF03780">
    <property type="entry name" value="Asp23"/>
    <property type="match status" value="1"/>
</dbReference>
<evidence type="ECO:0000313" key="2">
    <source>
        <dbReference type="EMBL" id="PHV68860.1"/>
    </source>
</evidence>
<protein>
    <recommendedName>
        <fullName evidence="4">Alkaline shock family protein YloU</fullName>
    </recommendedName>
</protein>
<dbReference type="InterPro" id="IPR005531">
    <property type="entry name" value="Asp23"/>
</dbReference>
<gene>
    <name evidence="2" type="ORF">CSW57_00810</name>
</gene>
<proteinExistence type="inferred from homology"/>
<comment type="similarity">
    <text evidence="1">Belongs to the asp23 family.</text>
</comment>
<dbReference type="EMBL" id="PEBD01000004">
    <property type="protein sequence ID" value="PHV68860.1"/>
    <property type="molecule type" value="Genomic_DNA"/>
</dbReference>
<comment type="caution">
    <text evidence="2">The sequence shown here is derived from an EMBL/GenBank/DDBJ whole genome shotgun (WGS) entry which is preliminary data.</text>
</comment>
<evidence type="ECO:0000313" key="3">
    <source>
        <dbReference type="Proteomes" id="UP000225108"/>
    </source>
</evidence>
<evidence type="ECO:0008006" key="4">
    <source>
        <dbReference type="Google" id="ProtNLM"/>
    </source>
</evidence>
<dbReference type="AlphaFoldDB" id="A0A2G3PSZ1"/>
<name>A0A2G3PSZ1_WILMA</name>
<accession>A0A2G3PSZ1</accession>